<name>A0A328CW78_9ASTE</name>
<organism evidence="3 4">
    <name type="scientific">Cuscuta australis</name>
    <dbReference type="NCBI Taxonomy" id="267555"/>
    <lineage>
        <taxon>Eukaryota</taxon>
        <taxon>Viridiplantae</taxon>
        <taxon>Streptophyta</taxon>
        <taxon>Embryophyta</taxon>
        <taxon>Tracheophyta</taxon>
        <taxon>Spermatophyta</taxon>
        <taxon>Magnoliopsida</taxon>
        <taxon>eudicotyledons</taxon>
        <taxon>Gunneridae</taxon>
        <taxon>Pentapetalae</taxon>
        <taxon>asterids</taxon>
        <taxon>lamiids</taxon>
        <taxon>Solanales</taxon>
        <taxon>Convolvulaceae</taxon>
        <taxon>Cuscuteae</taxon>
        <taxon>Cuscuta</taxon>
        <taxon>Cuscuta subgen. Grammica</taxon>
        <taxon>Cuscuta sect. Cleistogrammica</taxon>
    </lineage>
</organism>
<dbReference type="PANTHER" id="PTHR46236:SF35">
    <property type="entry name" value="MATH DOMAIN-CONTAINING PROTEIN"/>
    <property type="match status" value="1"/>
</dbReference>
<dbReference type="Gene3D" id="2.60.210.10">
    <property type="entry name" value="Apoptosis, Tumor Necrosis Factor Receptor Associated Protein 2, Chain A"/>
    <property type="match status" value="1"/>
</dbReference>
<keyword evidence="1" id="KW-0175">Coiled coil</keyword>
<sequence>MDNLLMAKFTWMIKNFSLLGTKDLYSLTFLVNENKWKLHLYPQGRDADHHLFLFLCVANSSSLPAEWSIPTKYSLSIINQIDPSKTIKIESENTFHSGANGWGPSRFIELRKLHDKSEGYLVEDTCLIEAEVYASPPSKDIVCLIFA</sequence>
<dbReference type="InterPro" id="IPR002083">
    <property type="entry name" value="MATH/TRAF_dom"/>
</dbReference>
<reference evidence="3 4" key="1">
    <citation type="submission" date="2018-06" db="EMBL/GenBank/DDBJ databases">
        <title>The Genome of Cuscuta australis (Dodder) Provides Insight into the Evolution of Plant Parasitism.</title>
        <authorList>
            <person name="Liu H."/>
        </authorList>
    </citation>
    <scope>NUCLEOTIDE SEQUENCE [LARGE SCALE GENOMIC DNA]</scope>
    <source>
        <strain evidence="4">cv. Yunnan</strain>
        <tissue evidence="3">Vines</tissue>
    </source>
</reference>
<dbReference type="SMART" id="SM00061">
    <property type="entry name" value="MATH"/>
    <property type="match status" value="1"/>
</dbReference>
<evidence type="ECO:0000313" key="4">
    <source>
        <dbReference type="Proteomes" id="UP000249390"/>
    </source>
</evidence>
<evidence type="ECO:0000259" key="2">
    <source>
        <dbReference type="PROSITE" id="PS50144"/>
    </source>
</evidence>
<dbReference type="EMBL" id="NQVE01000215">
    <property type="protein sequence ID" value="RAL37585.1"/>
    <property type="molecule type" value="Genomic_DNA"/>
</dbReference>
<gene>
    <name evidence="3" type="ORF">DM860_000279</name>
</gene>
<proteinExistence type="predicted"/>
<feature type="domain" description="MATH" evidence="2">
    <location>
        <begin position="6"/>
        <end position="132"/>
    </location>
</feature>
<evidence type="ECO:0000313" key="3">
    <source>
        <dbReference type="EMBL" id="RAL37585.1"/>
    </source>
</evidence>
<dbReference type="Proteomes" id="UP000249390">
    <property type="component" value="Unassembled WGS sequence"/>
</dbReference>
<dbReference type="InterPro" id="IPR050804">
    <property type="entry name" value="MCC"/>
</dbReference>
<comment type="caution">
    <text evidence="3">The sequence shown here is derived from an EMBL/GenBank/DDBJ whole genome shotgun (WGS) entry which is preliminary data.</text>
</comment>
<dbReference type="InterPro" id="IPR008974">
    <property type="entry name" value="TRAF-like"/>
</dbReference>
<dbReference type="PROSITE" id="PS50144">
    <property type="entry name" value="MATH"/>
    <property type="match status" value="1"/>
</dbReference>
<protein>
    <recommendedName>
        <fullName evidence="2">MATH domain-containing protein</fullName>
    </recommendedName>
</protein>
<accession>A0A328CW78</accession>
<dbReference type="SUPFAM" id="SSF49599">
    <property type="entry name" value="TRAF domain-like"/>
    <property type="match status" value="1"/>
</dbReference>
<dbReference type="Pfam" id="PF22486">
    <property type="entry name" value="MATH_2"/>
    <property type="match status" value="1"/>
</dbReference>
<dbReference type="PANTHER" id="PTHR46236">
    <property type="entry name" value="TRAF-LIKE SUPERFAMILY PROTEIN"/>
    <property type="match status" value="1"/>
</dbReference>
<dbReference type="AlphaFoldDB" id="A0A328CW78"/>
<evidence type="ECO:0000256" key="1">
    <source>
        <dbReference type="ARBA" id="ARBA00023054"/>
    </source>
</evidence>
<dbReference type="CDD" id="cd00121">
    <property type="entry name" value="MATH"/>
    <property type="match status" value="1"/>
</dbReference>
<keyword evidence="4" id="KW-1185">Reference proteome</keyword>